<dbReference type="PANTHER" id="PTHR30006">
    <property type="entry name" value="THIAMINE-BINDING PERIPLASMIC PROTEIN-RELATED"/>
    <property type="match status" value="1"/>
</dbReference>
<gene>
    <name evidence="3" type="ORF">QDX21_06245</name>
</gene>
<protein>
    <submittedName>
        <fullName evidence="3">Extracellular solute-binding protein</fullName>
    </submittedName>
</protein>
<keyword evidence="4" id="KW-1185">Reference proteome</keyword>
<dbReference type="GO" id="GO:0030288">
    <property type="term" value="C:outer membrane-bounded periplasmic space"/>
    <property type="evidence" value="ECO:0007669"/>
    <property type="project" value="TreeGrafter"/>
</dbReference>
<evidence type="ECO:0000313" key="4">
    <source>
        <dbReference type="Proteomes" id="UP001224674"/>
    </source>
</evidence>
<dbReference type="GO" id="GO:0030976">
    <property type="term" value="F:thiamine pyrophosphate binding"/>
    <property type="evidence" value="ECO:0007669"/>
    <property type="project" value="TreeGrafter"/>
</dbReference>
<proteinExistence type="predicted"/>
<accession>A0AAJ6DDY7</accession>
<organism evidence="3 4">
    <name type="scientific">Auritidibacter ignavus</name>
    <dbReference type="NCBI Taxonomy" id="678932"/>
    <lineage>
        <taxon>Bacteria</taxon>
        <taxon>Bacillati</taxon>
        <taxon>Actinomycetota</taxon>
        <taxon>Actinomycetes</taxon>
        <taxon>Micrococcales</taxon>
        <taxon>Micrococcaceae</taxon>
        <taxon>Auritidibacter</taxon>
    </lineage>
</organism>
<dbReference type="PANTHER" id="PTHR30006:SF2">
    <property type="entry name" value="ABC TRANSPORTER SUBSTRATE-BINDING PROTEIN"/>
    <property type="match status" value="1"/>
</dbReference>
<dbReference type="AlphaFoldDB" id="A0AAJ6DDY7"/>
<sequence length="360" mass="38564">MNNAGKVFVGGLAITVTLSLAGCGPASNDAEQEAASAPALDAEECSTEEGSLRVYMSPWGPTLTDEFTADTGIETDIADLGGGEVLARISAEANNPQWDVVLLDGHGSLESLRQQGYFLENPPVGNLNNLEEEAQDLLPEDGAWIPISEHAAGVIAYNTEEFEESDAPETWEDLTKPEYAPVGIADPAVAAPAYPIVSWIFQELGTEEAEEYFSTINQNGLNLYDKNGPVATALATGGVKTAILQEQHAYEFMESGEPIEIVWSDEGSPGVVRAAAISANTPRPCAAAALIDWMLDSDNMTYLMEEGEDDGIITPYVKGVDQSSLPDARPEDPNIQSTDAEFAAENEAEIKDWFANMQLQ</sequence>
<reference evidence="3 4" key="1">
    <citation type="submission" date="2023-03" db="EMBL/GenBank/DDBJ databases">
        <title>Complete genome sequences of several Auritidibacter ignavus strains isolated from ear infections.</title>
        <authorList>
            <person name="Baehr T."/>
            <person name="Baumhoegger A.M."/>
        </authorList>
    </citation>
    <scope>NUCLEOTIDE SEQUENCE [LARGE SCALE GENOMIC DNA]</scope>
    <source>
        <strain evidence="3 4">BABAE-6</strain>
    </source>
</reference>
<feature type="chain" id="PRO_5042525477" evidence="2">
    <location>
        <begin position="22"/>
        <end position="360"/>
    </location>
</feature>
<dbReference type="EMBL" id="CP122566">
    <property type="protein sequence ID" value="WGH94377.1"/>
    <property type="molecule type" value="Genomic_DNA"/>
</dbReference>
<dbReference type="InterPro" id="IPR006059">
    <property type="entry name" value="SBP"/>
</dbReference>
<dbReference type="Proteomes" id="UP001224674">
    <property type="component" value="Chromosome"/>
</dbReference>
<dbReference type="RefSeq" id="WP_279675391.1">
    <property type="nucleotide sequence ID" value="NZ_CP122566.1"/>
</dbReference>
<dbReference type="GO" id="GO:0030975">
    <property type="term" value="F:thiamine binding"/>
    <property type="evidence" value="ECO:0007669"/>
    <property type="project" value="TreeGrafter"/>
</dbReference>
<keyword evidence="1 2" id="KW-0732">Signal</keyword>
<evidence type="ECO:0000256" key="1">
    <source>
        <dbReference type="ARBA" id="ARBA00022729"/>
    </source>
</evidence>
<dbReference type="Gene3D" id="3.40.190.10">
    <property type="entry name" value="Periplasmic binding protein-like II"/>
    <property type="match status" value="2"/>
</dbReference>
<evidence type="ECO:0000313" key="3">
    <source>
        <dbReference type="EMBL" id="WGH94377.1"/>
    </source>
</evidence>
<dbReference type="GO" id="GO:0015888">
    <property type="term" value="P:thiamine transport"/>
    <property type="evidence" value="ECO:0007669"/>
    <property type="project" value="TreeGrafter"/>
</dbReference>
<dbReference type="PROSITE" id="PS51257">
    <property type="entry name" value="PROKAR_LIPOPROTEIN"/>
    <property type="match status" value="1"/>
</dbReference>
<evidence type="ECO:0000256" key="2">
    <source>
        <dbReference type="SAM" id="SignalP"/>
    </source>
</evidence>
<feature type="signal peptide" evidence="2">
    <location>
        <begin position="1"/>
        <end position="21"/>
    </location>
</feature>
<dbReference type="Pfam" id="PF13416">
    <property type="entry name" value="SBP_bac_8"/>
    <property type="match status" value="1"/>
</dbReference>
<name>A0AAJ6DDY7_9MICC</name>
<dbReference type="SUPFAM" id="SSF53850">
    <property type="entry name" value="Periplasmic binding protein-like II"/>
    <property type="match status" value="1"/>
</dbReference>